<keyword evidence="4" id="KW-1185">Reference proteome</keyword>
<evidence type="ECO:0000313" key="3">
    <source>
        <dbReference type="EMBL" id="KAK2555455.1"/>
    </source>
</evidence>
<gene>
    <name evidence="3" type="ORF">P5673_022790</name>
</gene>
<dbReference type="EMBL" id="JARQWQ010000062">
    <property type="protein sequence ID" value="KAK2555455.1"/>
    <property type="molecule type" value="Genomic_DNA"/>
</dbReference>
<feature type="signal peptide" evidence="2">
    <location>
        <begin position="1"/>
        <end position="27"/>
    </location>
</feature>
<feature type="chain" id="PRO_5041992001" description="ShKT domain-containing protein" evidence="2">
    <location>
        <begin position="28"/>
        <end position="398"/>
    </location>
</feature>
<accession>A0AAD9UZM9</accession>
<dbReference type="AlphaFoldDB" id="A0AAD9UZM9"/>
<sequence length="398" mass="45050">MATQQNRANWPRCVPPILFACAVLVYGNLDSQGVTRQFISKINHDCRDFKIVQNKCQVWKDMGFCFKYRRQMQHVCNRTCQYCIPGQKQWEVVDRVWGRMIESSYQPESTHALPSSEKGKGPVIQILGKERAPQVDDAAIAIANQLDTVPSNELGKTVNATSKLVKAKVQSTPRSSPDISGKTQRNPPIKEPSLHVLKGKQVTVTINEKPENSEATVRMQSSPKDVGVRYMTDRTQGKPHARKYFRFNEFENDEMNDRSYEEEAKIREAKRAIETVMKLFEVDSRRGHTRNGLVKQAAYDSPADSKSTGTDLGMSRNQSVIKAQVKAVDHADARAQTLSQQIGQRTKNNGKVPNFAIITSNDSEDWKSLARYERLFAMDMELIRSLCSCSSKITQFLL</sequence>
<comment type="caution">
    <text evidence="3">The sequence shown here is derived from an EMBL/GenBank/DDBJ whole genome shotgun (WGS) entry which is preliminary data.</text>
</comment>
<evidence type="ECO:0000256" key="2">
    <source>
        <dbReference type="SAM" id="SignalP"/>
    </source>
</evidence>
<evidence type="ECO:0000313" key="4">
    <source>
        <dbReference type="Proteomes" id="UP001249851"/>
    </source>
</evidence>
<keyword evidence="2" id="KW-0732">Signal</keyword>
<feature type="region of interest" description="Disordered" evidence="1">
    <location>
        <begin position="168"/>
        <end position="191"/>
    </location>
</feature>
<feature type="compositionally biased region" description="Polar residues" evidence="1">
    <location>
        <begin position="169"/>
        <end position="186"/>
    </location>
</feature>
<name>A0AAD9UZM9_ACRCE</name>
<proteinExistence type="predicted"/>
<dbReference type="Proteomes" id="UP001249851">
    <property type="component" value="Unassembled WGS sequence"/>
</dbReference>
<protein>
    <recommendedName>
        <fullName evidence="5">ShKT domain-containing protein</fullName>
    </recommendedName>
</protein>
<evidence type="ECO:0000256" key="1">
    <source>
        <dbReference type="SAM" id="MobiDB-lite"/>
    </source>
</evidence>
<reference evidence="3" key="1">
    <citation type="journal article" date="2023" name="G3 (Bethesda)">
        <title>Whole genome assembly and annotation of the endangered Caribbean coral Acropora cervicornis.</title>
        <authorList>
            <person name="Selwyn J.D."/>
            <person name="Vollmer S.V."/>
        </authorList>
    </citation>
    <scope>NUCLEOTIDE SEQUENCE</scope>
    <source>
        <strain evidence="3">K2</strain>
    </source>
</reference>
<evidence type="ECO:0008006" key="5">
    <source>
        <dbReference type="Google" id="ProtNLM"/>
    </source>
</evidence>
<organism evidence="3 4">
    <name type="scientific">Acropora cervicornis</name>
    <name type="common">Staghorn coral</name>
    <dbReference type="NCBI Taxonomy" id="6130"/>
    <lineage>
        <taxon>Eukaryota</taxon>
        <taxon>Metazoa</taxon>
        <taxon>Cnidaria</taxon>
        <taxon>Anthozoa</taxon>
        <taxon>Hexacorallia</taxon>
        <taxon>Scleractinia</taxon>
        <taxon>Astrocoeniina</taxon>
        <taxon>Acroporidae</taxon>
        <taxon>Acropora</taxon>
    </lineage>
</organism>
<reference evidence="3" key="2">
    <citation type="journal article" date="2023" name="Science">
        <title>Genomic signatures of disease resistance in endangered staghorn corals.</title>
        <authorList>
            <person name="Vollmer S.V."/>
            <person name="Selwyn J.D."/>
            <person name="Despard B.A."/>
            <person name="Roesel C.L."/>
        </authorList>
    </citation>
    <scope>NUCLEOTIDE SEQUENCE</scope>
    <source>
        <strain evidence="3">K2</strain>
    </source>
</reference>